<evidence type="ECO:0000313" key="2">
    <source>
        <dbReference type="EMBL" id="QUI24476.1"/>
    </source>
</evidence>
<dbReference type="Pfam" id="PF10026">
    <property type="entry name" value="DUF2268"/>
    <property type="match status" value="1"/>
</dbReference>
<evidence type="ECO:0000313" key="3">
    <source>
        <dbReference type="Proteomes" id="UP000683246"/>
    </source>
</evidence>
<feature type="domain" description="DUF2268" evidence="1">
    <location>
        <begin position="79"/>
        <end position="280"/>
    </location>
</feature>
<dbReference type="RefSeq" id="WP_212695169.1">
    <property type="nucleotide sequence ID" value="NZ_CP058649.1"/>
</dbReference>
<name>A0A8J8SID7_9FIRM</name>
<sequence>MNITMINTIKSYRDMLRKDPSLRQDYLENELFKDFKPMFNMLGMPMEQLLRSFLSVSEREETYYHYLHLMEQENIEAKCLDALNKSAEACRKKGINVPDQLTFGVYLGDPKALAHSEGYTGFGGIPGYIQMVIAPTPENLGKLPGAVCHEFHHNCMFLMKPFNPMTILLKDYLLYEGMAEHFAEEMYGESMVGPWVTHVSEEDCKLSKSLIAPALERQGFQAVMPYIFGGQPVTDSNGQSVTMPSTGGYAIGYNIVKAYCQQTGLTTLDAMTKSSDEIIEKSLYFNN</sequence>
<proteinExistence type="predicted"/>
<dbReference type="InterPro" id="IPR018728">
    <property type="entry name" value="DUF2268"/>
</dbReference>
<organism evidence="2 3">
    <name type="scientific">Vallitalea pronyensis</name>
    <dbReference type="NCBI Taxonomy" id="1348613"/>
    <lineage>
        <taxon>Bacteria</taxon>
        <taxon>Bacillati</taxon>
        <taxon>Bacillota</taxon>
        <taxon>Clostridia</taxon>
        <taxon>Lachnospirales</taxon>
        <taxon>Vallitaleaceae</taxon>
        <taxon>Vallitalea</taxon>
    </lineage>
</organism>
<evidence type="ECO:0000259" key="1">
    <source>
        <dbReference type="Pfam" id="PF10026"/>
    </source>
</evidence>
<accession>A0A8J8SID7</accession>
<dbReference type="KEGG" id="vpy:HZI73_20185"/>
<reference evidence="2" key="1">
    <citation type="submission" date="2020-07" db="EMBL/GenBank/DDBJ databases">
        <title>Vallitalea pronyensis genome.</title>
        <authorList>
            <person name="Postec A."/>
        </authorList>
    </citation>
    <scope>NUCLEOTIDE SEQUENCE</scope>
    <source>
        <strain evidence="2">FatNI3</strain>
    </source>
</reference>
<gene>
    <name evidence="2" type="ORF">HZI73_20185</name>
</gene>
<dbReference type="Proteomes" id="UP000683246">
    <property type="component" value="Chromosome"/>
</dbReference>
<protein>
    <recommendedName>
        <fullName evidence="1">DUF2268 domain-containing protein</fullName>
    </recommendedName>
</protein>
<dbReference type="EMBL" id="CP058649">
    <property type="protein sequence ID" value="QUI24476.1"/>
    <property type="molecule type" value="Genomic_DNA"/>
</dbReference>
<keyword evidence="3" id="KW-1185">Reference proteome</keyword>
<dbReference type="AlphaFoldDB" id="A0A8J8SID7"/>